<comment type="caution">
    <text evidence="2">The sequence shown here is derived from an EMBL/GenBank/DDBJ whole genome shotgun (WGS) entry which is preliminary data.</text>
</comment>
<organism evidence="2 3">
    <name type="scientific">Streptomyces glomeratus</name>
    <dbReference type="NCBI Taxonomy" id="284452"/>
    <lineage>
        <taxon>Bacteria</taxon>
        <taxon>Bacillati</taxon>
        <taxon>Actinomycetota</taxon>
        <taxon>Actinomycetes</taxon>
        <taxon>Kitasatosporales</taxon>
        <taxon>Streptomycetaceae</taxon>
        <taxon>Streptomyces</taxon>
    </lineage>
</organism>
<protein>
    <recommendedName>
        <fullName evidence="1">STAS domain-containing protein</fullName>
    </recommendedName>
</protein>
<keyword evidence="3" id="KW-1185">Reference proteome</keyword>
<evidence type="ECO:0000259" key="1">
    <source>
        <dbReference type="PROSITE" id="PS50801"/>
    </source>
</evidence>
<evidence type="ECO:0000313" key="2">
    <source>
        <dbReference type="EMBL" id="GAA3049094.1"/>
    </source>
</evidence>
<dbReference type="PANTHER" id="PTHR33495">
    <property type="entry name" value="ANTI-SIGMA FACTOR ANTAGONIST TM_1081-RELATED-RELATED"/>
    <property type="match status" value="1"/>
</dbReference>
<accession>A0ABP6LKG8</accession>
<dbReference type="CDD" id="cd07043">
    <property type="entry name" value="STAS_anti-anti-sigma_factors"/>
    <property type="match status" value="1"/>
</dbReference>
<name>A0ABP6LKG8_9ACTN</name>
<dbReference type="Proteomes" id="UP001501532">
    <property type="component" value="Unassembled WGS sequence"/>
</dbReference>
<dbReference type="InterPro" id="IPR002645">
    <property type="entry name" value="STAS_dom"/>
</dbReference>
<dbReference type="EMBL" id="BAAAUF010000028">
    <property type="protein sequence ID" value="GAA3049094.1"/>
    <property type="molecule type" value="Genomic_DNA"/>
</dbReference>
<proteinExistence type="predicted"/>
<gene>
    <name evidence="2" type="ORF">GCM10010448_35130</name>
</gene>
<dbReference type="Gene3D" id="3.30.750.24">
    <property type="entry name" value="STAS domain"/>
    <property type="match status" value="1"/>
</dbReference>
<dbReference type="PANTHER" id="PTHR33495:SF2">
    <property type="entry name" value="ANTI-SIGMA FACTOR ANTAGONIST TM_1081-RELATED"/>
    <property type="match status" value="1"/>
</dbReference>
<dbReference type="Pfam" id="PF13466">
    <property type="entry name" value="STAS_2"/>
    <property type="match status" value="1"/>
</dbReference>
<dbReference type="InterPro" id="IPR036513">
    <property type="entry name" value="STAS_dom_sf"/>
</dbReference>
<sequence length="90" mass="9699">MPVVGEVDFETLPRLRAELDTAVSSGARYIEVDFGRVEFCDCSGLSVLLDVRARAWRAGSCFCVSGPVAPVVARLFQLTEAGPLLLKRAA</sequence>
<dbReference type="SUPFAM" id="SSF52091">
    <property type="entry name" value="SpoIIaa-like"/>
    <property type="match status" value="1"/>
</dbReference>
<reference evidence="3" key="1">
    <citation type="journal article" date="2019" name="Int. J. Syst. Evol. Microbiol.">
        <title>The Global Catalogue of Microorganisms (GCM) 10K type strain sequencing project: providing services to taxonomists for standard genome sequencing and annotation.</title>
        <authorList>
            <consortium name="The Broad Institute Genomics Platform"/>
            <consortium name="The Broad Institute Genome Sequencing Center for Infectious Disease"/>
            <person name="Wu L."/>
            <person name="Ma J."/>
        </authorList>
    </citation>
    <scope>NUCLEOTIDE SEQUENCE [LARGE SCALE GENOMIC DNA]</scope>
    <source>
        <strain evidence="3">JCM 9091</strain>
    </source>
</reference>
<dbReference type="PROSITE" id="PS50801">
    <property type="entry name" value="STAS"/>
    <property type="match status" value="1"/>
</dbReference>
<dbReference type="InterPro" id="IPR058548">
    <property type="entry name" value="MlaB-like_STAS"/>
</dbReference>
<feature type="domain" description="STAS" evidence="1">
    <location>
        <begin position="1"/>
        <end position="90"/>
    </location>
</feature>
<evidence type="ECO:0000313" key="3">
    <source>
        <dbReference type="Proteomes" id="UP001501532"/>
    </source>
</evidence>